<dbReference type="Proteomes" id="UP000315700">
    <property type="component" value="Chromosome"/>
</dbReference>
<reference evidence="3 4" key="1">
    <citation type="submission" date="2019-02" db="EMBL/GenBank/DDBJ databases">
        <title>Deep-cultivation of Planctomycetes and their phenomic and genomic characterization uncovers novel biology.</title>
        <authorList>
            <person name="Wiegand S."/>
            <person name="Jogler M."/>
            <person name="Boedeker C."/>
            <person name="Pinto D."/>
            <person name="Vollmers J."/>
            <person name="Rivas-Marin E."/>
            <person name="Kohn T."/>
            <person name="Peeters S.H."/>
            <person name="Heuer A."/>
            <person name="Rast P."/>
            <person name="Oberbeckmann S."/>
            <person name="Bunk B."/>
            <person name="Jeske O."/>
            <person name="Meyerdierks A."/>
            <person name="Storesund J.E."/>
            <person name="Kallscheuer N."/>
            <person name="Luecker S."/>
            <person name="Lage O.M."/>
            <person name="Pohl T."/>
            <person name="Merkel B.J."/>
            <person name="Hornburger P."/>
            <person name="Mueller R.-W."/>
            <person name="Bruemmer F."/>
            <person name="Labrenz M."/>
            <person name="Spormann A.M."/>
            <person name="Op den Camp H."/>
            <person name="Overmann J."/>
            <person name="Amann R."/>
            <person name="Jetten M.S.M."/>
            <person name="Mascher T."/>
            <person name="Medema M.H."/>
            <person name="Devos D.P."/>
            <person name="Kaster A.-K."/>
            <person name="Ovreas L."/>
            <person name="Rohde M."/>
            <person name="Galperin M.Y."/>
            <person name="Jogler C."/>
        </authorList>
    </citation>
    <scope>NUCLEOTIDE SEQUENCE [LARGE SCALE GENOMIC DNA]</scope>
    <source>
        <strain evidence="3 4">Pan44</strain>
    </source>
</reference>
<dbReference type="InterPro" id="IPR008979">
    <property type="entry name" value="Galactose-bd-like_sf"/>
</dbReference>
<dbReference type="Gene3D" id="2.60.120.260">
    <property type="entry name" value="Galactose-binding domain-like"/>
    <property type="match status" value="1"/>
</dbReference>
<dbReference type="InParanoid" id="A0A517SMG5"/>
<dbReference type="RefSeq" id="WP_145034675.1">
    <property type="nucleotide sequence ID" value="NZ_CP036271.1"/>
</dbReference>
<feature type="signal peptide" evidence="1">
    <location>
        <begin position="1"/>
        <end position="32"/>
    </location>
</feature>
<feature type="chain" id="PRO_5022208011" description="EDR1/CTR1/ARMC3-like peptidase-like domain-containing protein" evidence="1">
    <location>
        <begin position="33"/>
        <end position="418"/>
    </location>
</feature>
<dbReference type="InterPro" id="IPR055164">
    <property type="entry name" value="EDR1/CTR1/ARMC3-like_pept-like"/>
</dbReference>
<evidence type="ECO:0000259" key="2">
    <source>
        <dbReference type="Pfam" id="PF14381"/>
    </source>
</evidence>
<dbReference type="KEGG" id="ccos:Pan44_53880"/>
<accession>A0A517SMG5</accession>
<dbReference type="OrthoDB" id="9762066at2"/>
<evidence type="ECO:0000313" key="3">
    <source>
        <dbReference type="EMBL" id="QDT57320.1"/>
    </source>
</evidence>
<dbReference type="SUPFAM" id="SSF54001">
    <property type="entry name" value="Cysteine proteinases"/>
    <property type="match status" value="1"/>
</dbReference>
<dbReference type="EMBL" id="CP036271">
    <property type="protein sequence ID" value="QDT57320.1"/>
    <property type="molecule type" value="Genomic_DNA"/>
</dbReference>
<keyword evidence="4" id="KW-1185">Reference proteome</keyword>
<feature type="domain" description="EDR1/CTR1/ARMC3-like peptidase-like" evidence="2">
    <location>
        <begin position="254"/>
        <end position="389"/>
    </location>
</feature>
<dbReference type="InterPro" id="IPR038765">
    <property type="entry name" value="Papain-like_cys_pep_sf"/>
</dbReference>
<sequence length="418" mass="45654" precursor="true">MSKHRFLCCRAVLVRAVVATSMLALLSPLATAEVTLIEAGAGTVWKFLGDGSEPGANWTREAFDDSGWKSGPAPIGYGEPSLATRLEFTANKPITTYFRRQFEIPKSAPLQTLLCVMCVDDGAVVYLNGQELIRQNLAPGPMTGRTTAQRRIDGPQEGVYQRFLVPAHTLSPGVNELAVEVHQIDASSSDLFLDLMLKGYAENEQPKPAVVPDAARDVTQAYHANHYVAPATTIPDGYSDGGRRMAVDDRGNVRSDREVIVVDRTRDPVMRKHLDFARSDHLAGLPPMQRARYLALYVDIQCSPAVGRREHALSSVALLEGEYSNLEMLLGRSVASGVCRHRALLFKVLADEAGLSVALVRGNLAGGIGHAWNELVLEDGQRFIVDCMNPRGGFDFPSTTDAASRQYLTVDSKPFYAR</sequence>
<dbReference type="Pfam" id="PF14381">
    <property type="entry name" value="EDR1_CTR1_ARMC3_pept"/>
    <property type="match status" value="1"/>
</dbReference>
<organism evidence="3 4">
    <name type="scientific">Caulifigura coniformis</name>
    <dbReference type="NCBI Taxonomy" id="2527983"/>
    <lineage>
        <taxon>Bacteria</taxon>
        <taxon>Pseudomonadati</taxon>
        <taxon>Planctomycetota</taxon>
        <taxon>Planctomycetia</taxon>
        <taxon>Planctomycetales</taxon>
        <taxon>Planctomycetaceae</taxon>
        <taxon>Caulifigura</taxon>
    </lineage>
</organism>
<evidence type="ECO:0000313" key="4">
    <source>
        <dbReference type="Proteomes" id="UP000315700"/>
    </source>
</evidence>
<name>A0A517SMG5_9PLAN</name>
<protein>
    <recommendedName>
        <fullName evidence="2">EDR1/CTR1/ARMC3-like peptidase-like domain-containing protein</fullName>
    </recommendedName>
</protein>
<gene>
    <name evidence="3" type="ORF">Pan44_53880</name>
</gene>
<evidence type="ECO:0000256" key="1">
    <source>
        <dbReference type="SAM" id="SignalP"/>
    </source>
</evidence>
<dbReference type="AlphaFoldDB" id="A0A517SMG5"/>
<keyword evidence="1" id="KW-0732">Signal</keyword>
<dbReference type="SUPFAM" id="SSF49785">
    <property type="entry name" value="Galactose-binding domain-like"/>
    <property type="match status" value="1"/>
</dbReference>
<proteinExistence type="predicted"/>